<keyword evidence="3" id="KW-1185">Reference proteome</keyword>
<proteinExistence type="predicted"/>
<evidence type="ECO:0000313" key="2">
    <source>
        <dbReference type="EMBL" id="CAC5384588.1"/>
    </source>
</evidence>
<dbReference type="EMBL" id="CACVKT020003597">
    <property type="protein sequence ID" value="CAC5384588.1"/>
    <property type="molecule type" value="Genomic_DNA"/>
</dbReference>
<feature type="region of interest" description="Disordered" evidence="1">
    <location>
        <begin position="44"/>
        <end position="134"/>
    </location>
</feature>
<feature type="compositionally biased region" description="Polar residues" evidence="1">
    <location>
        <begin position="108"/>
        <end position="130"/>
    </location>
</feature>
<dbReference type="Proteomes" id="UP000507470">
    <property type="component" value="Unassembled WGS sequence"/>
</dbReference>
<evidence type="ECO:0000313" key="3">
    <source>
        <dbReference type="Proteomes" id="UP000507470"/>
    </source>
</evidence>
<gene>
    <name evidence="2" type="ORF">MCOR_20211</name>
</gene>
<accession>A0A6J8BKP1</accession>
<name>A0A6J8BKP1_MYTCO</name>
<dbReference type="AlphaFoldDB" id="A0A6J8BKP1"/>
<sequence length="252" mass="27563">MLQLAQKPSHHLMMLQLAQKPSHHLMMLQLAQKPSHHLMMLQLAQKAKSPPDDAATCSKAKSPPDDAATCSKAKSPPDDAATCSKAKSPPDDAATCSKAKSLPDDASTRTTASKTIQKTTSPNQTESQLLPSKPKLKESRFNLVLKKQITKEDAMKDSMSIINDAIFKSKSNPIVLMNTELQQGLAKVASVHQDGSSSSSRFAENLVDKFWPIVSGITEKPTTDALDKMCTKFHQLSLQPEFIAIIENFLQQ</sequence>
<reference evidence="2 3" key="1">
    <citation type="submission" date="2020-06" db="EMBL/GenBank/DDBJ databases">
        <authorList>
            <person name="Li R."/>
            <person name="Bekaert M."/>
        </authorList>
    </citation>
    <scope>NUCLEOTIDE SEQUENCE [LARGE SCALE GENOMIC DNA]</scope>
    <source>
        <strain evidence="3">wild</strain>
    </source>
</reference>
<evidence type="ECO:0000256" key="1">
    <source>
        <dbReference type="SAM" id="MobiDB-lite"/>
    </source>
</evidence>
<protein>
    <submittedName>
        <fullName evidence="2">Uncharacterized protein</fullName>
    </submittedName>
</protein>
<organism evidence="2 3">
    <name type="scientific">Mytilus coruscus</name>
    <name type="common">Sea mussel</name>
    <dbReference type="NCBI Taxonomy" id="42192"/>
    <lineage>
        <taxon>Eukaryota</taxon>
        <taxon>Metazoa</taxon>
        <taxon>Spiralia</taxon>
        <taxon>Lophotrochozoa</taxon>
        <taxon>Mollusca</taxon>
        <taxon>Bivalvia</taxon>
        <taxon>Autobranchia</taxon>
        <taxon>Pteriomorphia</taxon>
        <taxon>Mytilida</taxon>
        <taxon>Mytiloidea</taxon>
        <taxon>Mytilidae</taxon>
        <taxon>Mytilinae</taxon>
        <taxon>Mytilus</taxon>
    </lineage>
</organism>